<evidence type="ECO:0000313" key="1">
    <source>
        <dbReference type="EMBL" id="KAK2707189.1"/>
    </source>
</evidence>
<keyword evidence="2" id="KW-1185">Reference proteome</keyword>
<accession>A0AA88KYV5</accession>
<dbReference type="AlphaFoldDB" id="A0AA88KYV5"/>
<reference evidence="1" key="1">
    <citation type="submission" date="2023-07" db="EMBL/GenBank/DDBJ databases">
        <title>Chromosome-level genome assembly of Artemia franciscana.</title>
        <authorList>
            <person name="Jo E."/>
        </authorList>
    </citation>
    <scope>NUCLEOTIDE SEQUENCE</scope>
    <source>
        <tissue evidence="1">Whole body</tissue>
    </source>
</reference>
<gene>
    <name evidence="1" type="ORF">QYM36_015017</name>
</gene>
<dbReference type="Proteomes" id="UP001187531">
    <property type="component" value="Unassembled WGS sequence"/>
</dbReference>
<dbReference type="EMBL" id="JAVRJZ010000019">
    <property type="protein sequence ID" value="KAK2707189.1"/>
    <property type="molecule type" value="Genomic_DNA"/>
</dbReference>
<name>A0AA88KYV5_ARTSF</name>
<proteinExistence type="predicted"/>
<protein>
    <submittedName>
        <fullName evidence="1">Uncharacterized protein</fullName>
    </submittedName>
</protein>
<sequence length="82" mass="9364">MIFRVKPVRETRKKWFAFRDKLLKCKIQGLEAWVKKSAPPYLCVESNQHVTPDKFPLDEIPKQTALLRLGSSYGGAGGDMEI</sequence>
<organism evidence="1 2">
    <name type="scientific">Artemia franciscana</name>
    <name type="common">Brine shrimp</name>
    <name type="synonym">Artemia sanfranciscana</name>
    <dbReference type="NCBI Taxonomy" id="6661"/>
    <lineage>
        <taxon>Eukaryota</taxon>
        <taxon>Metazoa</taxon>
        <taxon>Ecdysozoa</taxon>
        <taxon>Arthropoda</taxon>
        <taxon>Crustacea</taxon>
        <taxon>Branchiopoda</taxon>
        <taxon>Anostraca</taxon>
        <taxon>Artemiidae</taxon>
        <taxon>Artemia</taxon>
    </lineage>
</organism>
<comment type="caution">
    <text evidence="1">The sequence shown here is derived from an EMBL/GenBank/DDBJ whole genome shotgun (WGS) entry which is preliminary data.</text>
</comment>
<evidence type="ECO:0000313" key="2">
    <source>
        <dbReference type="Proteomes" id="UP001187531"/>
    </source>
</evidence>